<name>A0A1B1BEZ0_9MICO</name>
<dbReference type="RefSeq" id="WP_066591811.1">
    <property type="nucleotide sequence ID" value="NZ_CP016282.1"/>
</dbReference>
<protein>
    <submittedName>
        <fullName evidence="3">Activator of HSP90 ATPase</fullName>
    </submittedName>
</protein>
<dbReference type="Gene3D" id="3.30.530.20">
    <property type="match status" value="1"/>
</dbReference>
<evidence type="ECO:0000256" key="1">
    <source>
        <dbReference type="ARBA" id="ARBA00006817"/>
    </source>
</evidence>
<feature type="domain" description="Activator of Hsp90 ATPase homologue 1/2-like C-terminal" evidence="2">
    <location>
        <begin position="36"/>
        <end position="147"/>
    </location>
</feature>
<evidence type="ECO:0000313" key="4">
    <source>
        <dbReference type="Proteomes" id="UP000092582"/>
    </source>
</evidence>
<comment type="similarity">
    <text evidence="1">Belongs to the AHA1 family.</text>
</comment>
<dbReference type="InterPro" id="IPR023393">
    <property type="entry name" value="START-like_dom_sf"/>
</dbReference>
<organism evidence="3 4">
    <name type="scientific">Cryobacterium arcticum</name>
    <dbReference type="NCBI Taxonomy" id="670052"/>
    <lineage>
        <taxon>Bacteria</taxon>
        <taxon>Bacillati</taxon>
        <taxon>Actinomycetota</taxon>
        <taxon>Actinomycetes</taxon>
        <taxon>Micrococcales</taxon>
        <taxon>Microbacteriaceae</taxon>
        <taxon>Cryobacterium</taxon>
    </lineage>
</organism>
<reference evidence="3 4" key="1">
    <citation type="submission" date="2016-06" db="EMBL/GenBank/DDBJ databases">
        <title>Genome sequencing of Cryobacterium arcticum PAMC 27867.</title>
        <authorList>
            <person name="Lee J."/>
            <person name="Kim O.-S."/>
        </authorList>
    </citation>
    <scope>NUCLEOTIDE SEQUENCE [LARGE SCALE GENOMIC DNA]</scope>
    <source>
        <strain evidence="3 4">PAMC 27867</strain>
    </source>
</reference>
<dbReference type="EMBL" id="CP016282">
    <property type="protein sequence ID" value="ANP71122.1"/>
    <property type="molecule type" value="Genomic_DNA"/>
</dbReference>
<evidence type="ECO:0000313" key="3">
    <source>
        <dbReference type="EMBL" id="ANP71122.1"/>
    </source>
</evidence>
<accession>A0A1B1BEZ0</accession>
<dbReference type="KEGG" id="cart:PA27867_0147"/>
<dbReference type="Pfam" id="PF08327">
    <property type="entry name" value="AHSA1"/>
    <property type="match status" value="1"/>
</dbReference>
<keyword evidence="4" id="KW-1185">Reference proteome</keyword>
<dbReference type="SUPFAM" id="SSF55961">
    <property type="entry name" value="Bet v1-like"/>
    <property type="match status" value="1"/>
</dbReference>
<dbReference type="AlphaFoldDB" id="A0A1B1BEZ0"/>
<sequence>MPTQPLPGPPDVAHATGRFAHRDDGLYLLFDRIFTAAPEYIWEGLTKPEALHGWIGTYTGSPLTGAVRFRMESKNDSQWEYVSILECTPPTRLALDIGEGEDAWRVLAHLTEGSGKTVLTFGLRLQSPAEAATFGPVWDYYLDRLVASRTHHALPPFSRYYPALKKHYQELIVPKRTQQATTAPVDIELGSTDSV</sequence>
<proteinExistence type="inferred from homology"/>
<dbReference type="InterPro" id="IPR013538">
    <property type="entry name" value="ASHA1/2-like_C"/>
</dbReference>
<dbReference type="OrthoDB" id="8117292at2"/>
<evidence type="ECO:0000259" key="2">
    <source>
        <dbReference type="Pfam" id="PF08327"/>
    </source>
</evidence>
<gene>
    <name evidence="3" type="ORF">PA27867_0147</name>
</gene>
<dbReference type="STRING" id="670052.PA27867_0147"/>
<dbReference type="PATRIC" id="fig|670052.7.peg.157"/>
<dbReference type="Proteomes" id="UP000092582">
    <property type="component" value="Chromosome 1"/>
</dbReference>